<evidence type="ECO:0000256" key="1">
    <source>
        <dbReference type="ARBA" id="ARBA00007177"/>
    </source>
</evidence>
<evidence type="ECO:0000313" key="5">
    <source>
        <dbReference type="Proteomes" id="UP001316803"/>
    </source>
</evidence>
<keyword evidence="5" id="KW-1185">Reference proteome</keyword>
<dbReference type="EMBL" id="JAKLMC020000006">
    <property type="protein sequence ID" value="KAK5955836.1"/>
    <property type="molecule type" value="Genomic_DNA"/>
</dbReference>
<dbReference type="Proteomes" id="UP001316803">
    <property type="component" value="Unassembled WGS sequence"/>
</dbReference>
<dbReference type="PANTHER" id="PTHR33643:SF1">
    <property type="entry name" value="UREASE ACCESSORY PROTEIN D"/>
    <property type="match status" value="1"/>
</dbReference>
<dbReference type="GO" id="GO:0016151">
    <property type="term" value="F:nickel cation binding"/>
    <property type="evidence" value="ECO:0007669"/>
    <property type="project" value="InterPro"/>
</dbReference>
<evidence type="ECO:0000256" key="3">
    <source>
        <dbReference type="SAM" id="MobiDB-lite"/>
    </source>
</evidence>
<feature type="compositionally biased region" description="Low complexity" evidence="3">
    <location>
        <begin position="117"/>
        <end position="139"/>
    </location>
</feature>
<dbReference type="HAMAP" id="MF_01384">
    <property type="entry name" value="UreD"/>
    <property type="match status" value="1"/>
</dbReference>
<accession>A0AAN8I9P0</accession>
<protein>
    <recommendedName>
        <fullName evidence="6">Urease accessory protein UreD</fullName>
    </recommendedName>
</protein>
<evidence type="ECO:0000256" key="2">
    <source>
        <dbReference type="ARBA" id="ARBA00023186"/>
    </source>
</evidence>
<feature type="region of interest" description="Disordered" evidence="3">
    <location>
        <begin position="285"/>
        <end position="334"/>
    </location>
</feature>
<proteinExistence type="inferred from homology"/>
<comment type="similarity">
    <text evidence="1">Belongs to the UreD family.</text>
</comment>
<organism evidence="4 5">
    <name type="scientific">Knufia fluminis</name>
    <dbReference type="NCBI Taxonomy" id="191047"/>
    <lineage>
        <taxon>Eukaryota</taxon>
        <taxon>Fungi</taxon>
        <taxon>Dikarya</taxon>
        <taxon>Ascomycota</taxon>
        <taxon>Pezizomycotina</taxon>
        <taxon>Eurotiomycetes</taxon>
        <taxon>Chaetothyriomycetidae</taxon>
        <taxon>Chaetothyriales</taxon>
        <taxon>Trichomeriaceae</taxon>
        <taxon>Knufia</taxon>
    </lineage>
</organism>
<dbReference type="AlphaFoldDB" id="A0AAN8I9P0"/>
<dbReference type="Pfam" id="PF01774">
    <property type="entry name" value="UreD"/>
    <property type="match status" value="1"/>
</dbReference>
<gene>
    <name evidence="4" type="ORF">OHC33_003477</name>
</gene>
<comment type="caution">
    <text evidence="4">The sequence shown here is derived from an EMBL/GenBank/DDBJ whole genome shotgun (WGS) entry which is preliminary data.</text>
</comment>
<dbReference type="PANTHER" id="PTHR33643">
    <property type="entry name" value="UREASE ACCESSORY PROTEIN D"/>
    <property type="match status" value="1"/>
</dbReference>
<name>A0AAN8I9P0_9EURO</name>
<sequence>MATRKSPFAKSRAKPGDGEIVVSLLPPGKQVLTTFEYQYPLKLISPDQHTVTVKKPHHDAKLANDSTAEVPVTTVFLLTYGGGLLAGDSINLTVNLEPHTRLALLTQGSTKIFKSETTSPSTTTTTSTLNQTLPTISPFTTPPTKPTSQTLNVKISAHSSLCYLPDPSQPFAKSTYTQSQTFYLSPHGSSSLLLLDWVTEGRPALNESWTLTSWKGRNEIREFDPHTKGRLLIRDALHLFTDDIADLNSKTDGKGIIGTLIIHGPTFKSLSEFFLKEFKTHPRLGAKNWSRTPRPHTPTIREEDDSGGSTGGGDYFTQHKSHSSGATTPRAKARKEEEIEGLLWTAASVRGFVLVKFGAKEVDGARRWLGGMLRREGSVEREFGRQATLCLR</sequence>
<reference evidence="4 5" key="1">
    <citation type="submission" date="2022-12" db="EMBL/GenBank/DDBJ databases">
        <title>Genomic features and morphological characterization of a novel Knufia sp. strain isolated from spacecraft assembly facility.</title>
        <authorList>
            <person name="Teixeira M."/>
            <person name="Chander A.M."/>
            <person name="Stajich J.E."/>
            <person name="Venkateswaran K."/>
        </authorList>
    </citation>
    <scope>NUCLEOTIDE SEQUENCE [LARGE SCALE GENOMIC DNA]</scope>
    <source>
        <strain evidence="4 5">FJI-L2-BK-P2</strain>
    </source>
</reference>
<evidence type="ECO:0008006" key="6">
    <source>
        <dbReference type="Google" id="ProtNLM"/>
    </source>
</evidence>
<feature type="region of interest" description="Disordered" evidence="3">
    <location>
        <begin position="115"/>
        <end position="147"/>
    </location>
</feature>
<keyword evidence="2" id="KW-0143">Chaperone</keyword>
<evidence type="ECO:0000313" key="4">
    <source>
        <dbReference type="EMBL" id="KAK5955836.1"/>
    </source>
</evidence>
<dbReference type="InterPro" id="IPR002669">
    <property type="entry name" value="UreD"/>
</dbReference>